<dbReference type="AlphaFoldDB" id="A0AAQ3QU05"/>
<evidence type="ECO:0000313" key="1">
    <source>
        <dbReference type="EMBL" id="WOL20640.1"/>
    </source>
</evidence>
<dbReference type="InterPro" id="IPR036691">
    <property type="entry name" value="Endo/exonu/phosph_ase_sf"/>
</dbReference>
<keyword evidence="2" id="KW-1185">Reference proteome</keyword>
<evidence type="ECO:0008006" key="3">
    <source>
        <dbReference type="Google" id="ProtNLM"/>
    </source>
</evidence>
<name>A0AAQ3QU05_9LILI</name>
<organism evidence="1 2">
    <name type="scientific">Canna indica</name>
    <name type="common">Indian-shot</name>
    <dbReference type="NCBI Taxonomy" id="4628"/>
    <lineage>
        <taxon>Eukaryota</taxon>
        <taxon>Viridiplantae</taxon>
        <taxon>Streptophyta</taxon>
        <taxon>Embryophyta</taxon>
        <taxon>Tracheophyta</taxon>
        <taxon>Spermatophyta</taxon>
        <taxon>Magnoliopsida</taxon>
        <taxon>Liliopsida</taxon>
        <taxon>Zingiberales</taxon>
        <taxon>Cannaceae</taxon>
        <taxon>Canna</taxon>
    </lineage>
</organism>
<accession>A0AAQ3QU05</accession>
<protein>
    <recommendedName>
        <fullName evidence="3">Endonuclease/exonuclease/phosphatase domain-containing protein</fullName>
    </recommendedName>
</protein>
<dbReference type="SUPFAM" id="SSF56219">
    <property type="entry name" value="DNase I-like"/>
    <property type="match status" value="1"/>
</dbReference>
<dbReference type="Proteomes" id="UP001327560">
    <property type="component" value="Chromosome 9"/>
</dbReference>
<proteinExistence type="predicted"/>
<dbReference type="EMBL" id="CP136898">
    <property type="protein sequence ID" value="WOL20640.1"/>
    <property type="molecule type" value="Genomic_DNA"/>
</dbReference>
<gene>
    <name evidence="1" type="ORF">Cni_G29445</name>
</gene>
<evidence type="ECO:0000313" key="2">
    <source>
        <dbReference type="Proteomes" id="UP001327560"/>
    </source>
</evidence>
<reference evidence="1 2" key="1">
    <citation type="submission" date="2023-10" db="EMBL/GenBank/DDBJ databases">
        <title>Chromosome-scale genome assembly provides insights into flower coloration mechanisms of Canna indica.</title>
        <authorList>
            <person name="Li C."/>
        </authorList>
    </citation>
    <scope>NUCLEOTIDE SEQUENCE [LARGE SCALE GENOMIC DNA]</scope>
    <source>
        <tissue evidence="1">Flower</tissue>
    </source>
</reference>
<dbReference type="Gene3D" id="3.60.10.10">
    <property type="entry name" value="Endonuclease/exonuclease/phosphatase"/>
    <property type="match status" value="1"/>
</dbReference>
<sequence>MKILSWNCRGLRRRPVKEFIRSYVKLNFVNIIFLQETHVHEEIALSFISCLGKSWYGSAISSEGASGGFLLAWNNSVIKAQLICSASDALKIGFKELIGNGHTSILFDSWLFDVPLFWMPSFVNISLFDANLNVDCLIDNGSWNVAMLYDLFGVSLVETIFGIMLPRKPCDDDWVWWPDNKGDYF</sequence>